<feature type="compositionally biased region" description="Pro residues" evidence="13">
    <location>
        <begin position="19"/>
        <end position="29"/>
    </location>
</feature>
<dbReference type="InterPro" id="IPR002500">
    <property type="entry name" value="PAPS_reduct_dom"/>
</dbReference>
<accession>E4ZRB8</accession>
<dbReference type="Pfam" id="PF01507">
    <property type="entry name" value="PAPS_reduct"/>
    <property type="match status" value="1"/>
</dbReference>
<dbReference type="PANTHER" id="PTHR23293">
    <property type="entry name" value="FAD SYNTHETASE-RELATED FMN ADENYLYLTRANSFERASE"/>
    <property type="match status" value="1"/>
</dbReference>
<evidence type="ECO:0000313" key="16">
    <source>
        <dbReference type="Proteomes" id="UP000002668"/>
    </source>
</evidence>
<evidence type="ECO:0000256" key="7">
    <source>
        <dbReference type="ARBA" id="ARBA00022741"/>
    </source>
</evidence>
<dbReference type="GO" id="GO:0005524">
    <property type="term" value="F:ATP binding"/>
    <property type="evidence" value="ECO:0007669"/>
    <property type="project" value="UniProtKB-KW"/>
</dbReference>
<evidence type="ECO:0000259" key="14">
    <source>
        <dbReference type="Pfam" id="PF01507"/>
    </source>
</evidence>
<dbReference type="FunCoup" id="E4ZRB8">
    <property type="interactions" value="135"/>
</dbReference>
<keyword evidence="4" id="KW-0288">FMN</keyword>
<dbReference type="FunFam" id="3.40.50.620:FF:000187">
    <property type="entry name" value="Probable FAD synthetase"/>
    <property type="match status" value="1"/>
</dbReference>
<proteinExistence type="predicted"/>
<keyword evidence="8" id="KW-0274">FAD</keyword>
<dbReference type="InParanoid" id="E4ZRB8"/>
<dbReference type="SUPFAM" id="SSF52402">
    <property type="entry name" value="Adenine nucleotide alpha hydrolases-like"/>
    <property type="match status" value="1"/>
</dbReference>
<keyword evidence="5" id="KW-0808">Transferase</keyword>
<dbReference type="OMA" id="EEFVQWS"/>
<feature type="compositionally biased region" description="Low complexity" evidence="13">
    <location>
        <begin position="30"/>
        <end position="40"/>
    </location>
</feature>
<evidence type="ECO:0000256" key="12">
    <source>
        <dbReference type="ARBA" id="ARBA00049494"/>
    </source>
</evidence>
<keyword evidence="6" id="KW-0548">Nucleotidyltransferase</keyword>
<dbReference type="OrthoDB" id="270728at2759"/>
<keyword evidence="7" id="KW-0547">Nucleotide-binding</keyword>
<evidence type="ECO:0000256" key="4">
    <source>
        <dbReference type="ARBA" id="ARBA00022643"/>
    </source>
</evidence>
<evidence type="ECO:0000256" key="2">
    <source>
        <dbReference type="ARBA" id="ARBA00012393"/>
    </source>
</evidence>
<organism evidence="16">
    <name type="scientific">Leptosphaeria maculans (strain JN3 / isolate v23.1.3 / race Av1-4-5-6-7-8)</name>
    <name type="common">Blackleg fungus</name>
    <name type="synonym">Phoma lingam</name>
    <dbReference type="NCBI Taxonomy" id="985895"/>
    <lineage>
        <taxon>Eukaryota</taxon>
        <taxon>Fungi</taxon>
        <taxon>Dikarya</taxon>
        <taxon>Ascomycota</taxon>
        <taxon>Pezizomycotina</taxon>
        <taxon>Dothideomycetes</taxon>
        <taxon>Pleosporomycetidae</taxon>
        <taxon>Pleosporales</taxon>
        <taxon>Pleosporineae</taxon>
        <taxon>Leptosphaeriaceae</taxon>
        <taxon>Plenodomus</taxon>
        <taxon>Plenodomus lingam/Leptosphaeria maculans species complex</taxon>
    </lineage>
</organism>
<dbReference type="Gene3D" id="3.40.50.620">
    <property type="entry name" value="HUPs"/>
    <property type="match status" value="1"/>
</dbReference>
<evidence type="ECO:0000256" key="10">
    <source>
        <dbReference type="ARBA" id="ARBA00031145"/>
    </source>
</evidence>
<dbReference type="GO" id="GO:0006747">
    <property type="term" value="P:FAD biosynthetic process"/>
    <property type="evidence" value="ECO:0007669"/>
    <property type="project" value="TreeGrafter"/>
</dbReference>
<dbReference type="CDD" id="cd23948">
    <property type="entry name" value="FAD_synthase"/>
    <property type="match status" value="1"/>
</dbReference>
<dbReference type="eggNOG" id="KOG2644">
    <property type="taxonomic scope" value="Eukaryota"/>
</dbReference>
<dbReference type="GO" id="GO:0003919">
    <property type="term" value="F:FMN adenylyltransferase activity"/>
    <property type="evidence" value="ECO:0007669"/>
    <property type="project" value="UniProtKB-EC"/>
</dbReference>
<evidence type="ECO:0000256" key="1">
    <source>
        <dbReference type="ARBA" id="ARBA00004726"/>
    </source>
</evidence>
<dbReference type="RefSeq" id="XP_003837223.1">
    <property type="nucleotide sequence ID" value="XM_003837175.1"/>
</dbReference>
<dbReference type="EMBL" id="FP929116">
    <property type="protein sequence ID" value="CBX93783.1"/>
    <property type="molecule type" value="Genomic_DNA"/>
</dbReference>
<evidence type="ECO:0000256" key="8">
    <source>
        <dbReference type="ARBA" id="ARBA00022827"/>
    </source>
</evidence>
<dbReference type="HOGENOM" id="CLU_056971_0_1_1"/>
<sequence>MHHALKVETLPYTAISQPLPRPPSSPSKRPPASASASHVEASAALAMNTDSGFSDPLVTDTPLPFRDLCARIHDRIAAFLDASDVSERVKNVQQQTLVSLEVIDQALEQYSLPQLSLAYNGGKDCLVLLILYLCALHKRGLTNTLDPSSNIETAVQCVYIQDAYPFQEVEEFVAKSIKIYSLALLEYAKPMKEAFADYLRDTPSVKAILVGTRRTDPHGKHLKHFDPTDNNWPQFVRVHPVIDWHYVDIWTFIRYLNIPYCPLYDMGYTSLGGITDTKPNPVLARQPSTQHVPTIGNANDNTHGTPKPKFRPAYELVDDFEERLGRDR</sequence>
<name>E4ZRB8_LEPMJ</name>
<dbReference type="VEuPathDB" id="FungiDB:LEMA_P034570.1"/>
<evidence type="ECO:0000256" key="11">
    <source>
        <dbReference type="ARBA" id="ARBA00031871"/>
    </source>
</evidence>
<dbReference type="Proteomes" id="UP000002668">
    <property type="component" value="Genome"/>
</dbReference>
<dbReference type="InterPro" id="IPR014729">
    <property type="entry name" value="Rossmann-like_a/b/a_fold"/>
</dbReference>
<dbReference type="STRING" id="985895.E4ZRB8"/>
<keyword evidence="16" id="KW-1185">Reference proteome</keyword>
<comment type="pathway">
    <text evidence="1">Cofactor biosynthesis; FAD biosynthesis; FAD from FMN: step 1/1.</text>
</comment>
<feature type="compositionally biased region" description="Polar residues" evidence="13">
    <location>
        <begin position="290"/>
        <end position="304"/>
    </location>
</feature>
<dbReference type="AlphaFoldDB" id="E4ZRB8"/>
<evidence type="ECO:0000256" key="9">
    <source>
        <dbReference type="ARBA" id="ARBA00022840"/>
    </source>
</evidence>
<evidence type="ECO:0000256" key="5">
    <source>
        <dbReference type="ARBA" id="ARBA00022679"/>
    </source>
</evidence>
<feature type="region of interest" description="Disordered" evidence="13">
    <location>
        <begin position="290"/>
        <end position="312"/>
    </location>
</feature>
<evidence type="ECO:0000313" key="15">
    <source>
        <dbReference type="EMBL" id="CBX93783.1"/>
    </source>
</evidence>
<dbReference type="EC" id="2.7.7.2" evidence="2"/>
<keyword evidence="9" id="KW-0067">ATP-binding</keyword>
<feature type="region of interest" description="Disordered" evidence="13">
    <location>
        <begin position="12"/>
        <end position="40"/>
    </location>
</feature>
<feature type="domain" description="Phosphoadenosine phosphosulphate reductase" evidence="14">
    <location>
        <begin position="193"/>
        <end position="279"/>
    </location>
</feature>
<dbReference type="GeneID" id="13283998"/>
<dbReference type="PANTHER" id="PTHR23293:SF9">
    <property type="entry name" value="FAD SYNTHASE"/>
    <property type="match status" value="1"/>
</dbReference>
<comment type="catalytic activity">
    <reaction evidence="12">
        <text>FMN + ATP + H(+) = FAD + diphosphate</text>
        <dbReference type="Rhea" id="RHEA:17237"/>
        <dbReference type="ChEBI" id="CHEBI:15378"/>
        <dbReference type="ChEBI" id="CHEBI:30616"/>
        <dbReference type="ChEBI" id="CHEBI:33019"/>
        <dbReference type="ChEBI" id="CHEBI:57692"/>
        <dbReference type="ChEBI" id="CHEBI:58210"/>
        <dbReference type="EC" id="2.7.7.2"/>
    </reaction>
</comment>
<evidence type="ECO:0000256" key="13">
    <source>
        <dbReference type="SAM" id="MobiDB-lite"/>
    </source>
</evidence>
<keyword evidence="3" id="KW-0285">Flavoprotein</keyword>
<protein>
    <recommendedName>
        <fullName evidence="2">FAD synthase</fullName>
        <ecNumber evidence="2">2.7.7.2</ecNumber>
    </recommendedName>
    <alternativeName>
        <fullName evidence="10">FAD pyrophosphorylase</fullName>
    </alternativeName>
    <alternativeName>
        <fullName evidence="11">FMN adenylyltransferase</fullName>
    </alternativeName>
</protein>
<gene>
    <name evidence="15" type="ORF">LEMA_P034570.1</name>
</gene>
<reference evidence="16" key="1">
    <citation type="journal article" date="2011" name="Nat. Commun.">
        <title>Effector diversification within compartments of the Leptosphaeria maculans genome affected by Repeat-Induced Point mutations.</title>
        <authorList>
            <person name="Rouxel T."/>
            <person name="Grandaubert J."/>
            <person name="Hane J.K."/>
            <person name="Hoede C."/>
            <person name="van de Wouw A.P."/>
            <person name="Couloux A."/>
            <person name="Dominguez V."/>
            <person name="Anthouard V."/>
            <person name="Bally P."/>
            <person name="Bourras S."/>
            <person name="Cozijnsen A.J."/>
            <person name="Ciuffetti L.M."/>
            <person name="Degrave A."/>
            <person name="Dilmaghani A."/>
            <person name="Duret L."/>
            <person name="Fudal I."/>
            <person name="Goodwin S.B."/>
            <person name="Gout L."/>
            <person name="Glaser N."/>
            <person name="Linglin J."/>
            <person name="Kema G.H.J."/>
            <person name="Lapalu N."/>
            <person name="Lawrence C.B."/>
            <person name="May K."/>
            <person name="Meyer M."/>
            <person name="Ollivier B."/>
            <person name="Poulain J."/>
            <person name="Schoch C.L."/>
            <person name="Simon A."/>
            <person name="Spatafora J.W."/>
            <person name="Stachowiak A."/>
            <person name="Turgeon B.G."/>
            <person name="Tyler B.M."/>
            <person name="Vincent D."/>
            <person name="Weissenbach J."/>
            <person name="Amselem J."/>
            <person name="Quesneville H."/>
            <person name="Oliver R.P."/>
            <person name="Wincker P."/>
            <person name="Balesdent M.-H."/>
            <person name="Howlett B.J."/>
        </authorList>
    </citation>
    <scope>NUCLEOTIDE SEQUENCE [LARGE SCALE GENOMIC DNA]</scope>
    <source>
        <strain evidence="16">JN3 / isolate v23.1.3 / race Av1-4-5-6-7-8</strain>
    </source>
</reference>
<evidence type="ECO:0000256" key="3">
    <source>
        <dbReference type="ARBA" id="ARBA00022630"/>
    </source>
</evidence>
<evidence type="ECO:0000256" key="6">
    <source>
        <dbReference type="ARBA" id="ARBA00022695"/>
    </source>
</evidence>